<protein>
    <submittedName>
        <fullName evidence="2">Armadillo repeat-containing protein</fullName>
    </submittedName>
</protein>
<gene>
    <name evidence="2" type="ORF">M0813_02418</name>
</gene>
<keyword evidence="3" id="KW-1185">Reference proteome</keyword>
<dbReference type="InterPro" id="IPR016024">
    <property type="entry name" value="ARM-type_fold"/>
</dbReference>
<dbReference type="EMBL" id="JAOAOG010000164">
    <property type="protein sequence ID" value="KAJ6244453.1"/>
    <property type="molecule type" value="Genomic_DNA"/>
</dbReference>
<dbReference type="SUPFAM" id="SSF48371">
    <property type="entry name" value="ARM repeat"/>
    <property type="match status" value="2"/>
</dbReference>
<feature type="region of interest" description="Disordered" evidence="1">
    <location>
        <begin position="298"/>
        <end position="336"/>
    </location>
</feature>
<evidence type="ECO:0000313" key="3">
    <source>
        <dbReference type="Proteomes" id="UP001150062"/>
    </source>
</evidence>
<name>A0ABQ8YIT1_9EUKA</name>
<proteinExistence type="predicted"/>
<comment type="caution">
    <text evidence="2">The sequence shown here is derived from an EMBL/GenBank/DDBJ whole genome shotgun (WGS) entry which is preliminary data.</text>
</comment>
<reference evidence="2" key="1">
    <citation type="submission" date="2022-08" db="EMBL/GenBank/DDBJ databases">
        <title>Novel sulfate-reducing endosymbionts in the free-living metamonad Anaeramoeba.</title>
        <authorList>
            <person name="Jerlstrom-Hultqvist J."/>
            <person name="Cepicka I."/>
            <person name="Gallot-Lavallee L."/>
            <person name="Salas-Leiva D."/>
            <person name="Curtis B.A."/>
            <person name="Zahonova K."/>
            <person name="Pipaliya S."/>
            <person name="Dacks J."/>
            <person name="Roger A.J."/>
        </authorList>
    </citation>
    <scope>NUCLEOTIDE SEQUENCE</scope>
    <source>
        <strain evidence="2">Schooner1</strain>
    </source>
</reference>
<dbReference type="SMART" id="SM00185">
    <property type="entry name" value="ARM"/>
    <property type="match status" value="3"/>
</dbReference>
<dbReference type="Proteomes" id="UP001150062">
    <property type="component" value="Unassembled WGS sequence"/>
</dbReference>
<accession>A0ABQ8YIT1</accession>
<sequence length="644" mass="74333">MNKKTDLTTIMKSIFNSEQLDKLKLVGIGSASLGISFLMYKQLKSINFGNEGKDLVECLSLENNNKKLLTNTYYKVYKTLTDLSNPLQENVKTRLFLQNIQKLDFDPINPKILTVLASNAVYASKFIERNGIETIFTILKNNNPKKKQTFNKSLVSNNLELLLQILEKRPLECIKKIELVNGIEELSEYLISKTTPIKMHILILKCLTWCCEYSKNVIQILKKQPIFEKIRQFLDSKNMIIVEYCLSLISDFENCIDLYPTFEELGIIEKIIEILTHEERGNENQNLNLHENQREIKKENQNLNENENKREIENENENKKDNKTLTEDINEKEKENKTLNEEIKDKENKTLNKNYNKEKILCNSCLAICSIMADPGYCNYILLNYDILPTIKNKFISSNNDNLIYCGLKIIEKISTGSISNKILIRESNFFPLFAKLLSNKNSKSKDITVQLITTVKELTTQSSKTDNIKHLFQDGVLSQLVGLIGETKDVQDFNNLLTIVGNSSCTYENFRVEMLKLNILPFLIDLMKKTKNQNIIRNLCITMANLCQSVELHKALFLVGGIQEMVKHLNTRDHQTLNAILVALNNICIYGSANKNEWYQIQNYLFSLNMISDLKRIGRSSDKRIQVLVMNVLRILLPENNDY</sequence>
<evidence type="ECO:0000313" key="2">
    <source>
        <dbReference type="EMBL" id="KAJ6244453.1"/>
    </source>
</evidence>
<organism evidence="2 3">
    <name type="scientific">Anaeramoeba flamelloides</name>
    <dbReference type="NCBI Taxonomy" id="1746091"/>
    <lineage>
        <taxon>Eukaryota</taxon>
        <taxon>Metamonada</taxon>
        <taxon>Anaeramoebidae</taxon>
        <taxon>Anaeramoeba</taxon>
    </lineage>
</organism>
<evidence type="ECO:0000256" key="1">
    <source>
        <dbReference type="SAM" id="MobiDB-lite"/>
    </source>
</evidence>
<dbReference type="Gene3D" id="1.25.10.10">
    <property type="entry name" value="Leucine-rich Repeat Variant"/>
    <property type="match status" value="2"/>
</dbReference>
<dbReference type="InterPro" id="IPR011989">
    <property type="entry name" value="ARM-like"/>
</dbReference>
<dbReference type="InterPro" id="IPR000225">
    <property type="entry name" value="Armadillo"/>
</dbReference>